<comment type="similarity">
    <text evidence="1">Belongs to the bacterial ribosomal protein bL28 family.</text>
</comment>
<organism evidence="5 6">
    <name type="scientific">Babesia caballi</name>
    <dbReference type="NCBI Taxonomy" id="5871"/>
    <lineage>
        <taxon>Eukaryota</taxon>
        <taxon>Sar</taxon>
        <taxon>Alveolata</taxon>
        <taxon>Apicomplexa</taxon>
        <taxon>Aconoidasida</taxon>
        <taxon>Piroplasmida</taxon>
        <taxon>Babesiidae</taxon>
        <taxon>Babesia</taxon>
    </lineage>
</organism>
<keyword evidence="6" id="KW-1185">Reference proteome</keyword>
<proteinExistence type="inferred from homology"/>
<comment type="caution">
    <text evidence="5">The sequence shown here is derived from an EMBL/GenBank/DDBJ whole genome shotgun (WGS) entry which is preliminary data.</text>
</comment>
<protein>
    <recommendedName>
        <fullName evidence="4">Large ribosomal subunit protein bL28c</fullName>
    </recommendedName>
</protein>
<dbReference type="Proteomes" id="UP001497744">
    <property type="component" value="Unassembled WGS sequence"/>
</dbReference>
<accession>A0AAV4LUA8</accession>
<dbReference type="GO" id="GO:1990904">
    <property type="term" value="C:ribonucleoprotein complex"/>
    <property type="evidence" value="ECO:0007669"/>
    <property type="project" value="UniProtKB-KW"/>
</dbReference>
<dbReference type="InterPro" id="IPR026569">
    <property type="entry name" value="Ribosomal_bL28"/>
</dbReference>
<keyword evidence="2 5" id="KW-0689">Ribosomal protein</keyword>
<evidence type="ECO:0000256" key="4">
    <source>
        <dbReference type="ARBA" id="ARBA00035265"/>
    </source>
</evidence>
<evidence type="ECO:0000256" key="1">
    <source>
        <dbReference type="ARBA" id="ARBA00008760"/>
    </source>
</evidence>
<name>A0AAV4LUA8_BABCB</name>
<dbReference type="InterPro" id="IPR001383">
    <property type="entry name" value="Ribosomal_bL28_bact-type"/>
</dbReference>
<dbReference type="InterPro" id="IPR034704">
    <property type="entry name" value="Ribosomal_bL28/bL31-like_sf"/>
</dbReference>
<dbReference type="RefSeq" id="XP_067715901.1">
    <property type="nucleotide sequence ID" value="XM_067859800.1"/>
</dbReference>
<dbReference type="GO" id="GO:0005840">
    <property type="term" value="C:ribosome"/>
    <property type="evidence" value="ECO:0007669"/>
    <property type="project" value="UniProtKB-KW"/>
</dbReference>
<dbReference type="Gene3D" id="2.30.170.40">
    <property type="entry name" value="Ribosomal protein L28/L24"/>
    <property type="match status" value="1"/>
</dbReference>
<keyword evidence="3" id="KW-0687">Ribonucleoprotein</keyword>
<evidence type="ECO:0000256" key="2">
    <source>
        <dbReference type="ARBA" id="ARBA00022980"/>
    </source>
</evidence>
<dbReference type="PANTHER" id="PTHR13528:SF2">
    <property type="entry name" value="LARGE RIBOSOMAL SUBUNIT PROTEIN BL28M"/>
    <property type="match status" value="1"/>
</dbReference>
<dbReference type="EMBL" id="BPLF01000002">
    <property type="protein sequence ID" value="GIX63832.1"/>
    <property type="molecule type" value="Genomic_DNA"/>
</dbReference>
<dbReference type="SUPFAM" id="SSF143800">
    <property type="entry name" value="L28p-like"/>
    <property type="match status" value="1"/>
</dbReference>
<reference evidence="5 6" key="1">
    <citation type="submission" date="2021-06" db="EMBL/GenBank/DDBJ databases">
        <title>Genome sequence of Babesia caballi.</title>
        <authorList>
            <person name="Yamagishi J."/>
            <person name="Kidaka T."/>
            <person name="Ochi A."/>
        </authorList>
    </citation>
    <scope>NUCLEOTIDE SEQUENCE [LARGE SCALE GENOMIC DNA]</scope>
    <source>
        <strain evidence="5">USDA-D6B2</strain>
    </source>
</reference>
<evidence type="ECO:0000313" key="6">
    <source>
        <dbReference type="Proteomes" id="UP001497744"/>
    </source>
</evidence>
<dbReference type="InterPro" id="IPR037147">
    <property type="entry name" value="Ribosomal_bL28_sf"/>
</dbReference>
<dbReference type="GeneID" id="94195313"/>
<dbReference type="NCBIfam" id="TIGR00009">
    <property type="entry name" value="L28"/>
    <property type="match status" value="1"/>
</dbReference>
<evidence type="ECO:0000313" key="5">
    <source>
        <dbReference type="EMBL" id="GIX63832.1"/>
    </source>
</evidence>
<sequence length="193" mass="21800">MHRAVEFAHRKQPQNAFARLRALLGETAQGVDAGWPLVRGVQALQGKKFRTVGTSSQIRHHRIVGRGGGIPRLYKVSGMPTKRMELPARRCMLLGKMDNTKARQISHSGKRAHRTQKVNLQWKRVWCISRGHYVRLRLSMKGLKTIKRLGLEEAARRFNLNLNNPKLFAGYANLKAKKTSPDTNLEGTAVDMA</sequence>
<gene>
    <name evidence="5" type="ORF">BcabD6B2_32670</name>
</gene>
<dbReference type="GO" id="GO:0006412">
    <property type="term" value="P:translation"/>
    <property type="evidence" value="ECO:0007669"/>
    <property type="project" value="InterPro"/>
</dbReference>
<dbReference type="Pfam" id="PF00830">
    <property type="entry name" value="Ribosomal_L28"/>
    <property type="match status" value="1"/>
</dbReference>
<dbReference type="AlphaFoldDB" id="A0AAV4LUA8"/>
<dbReference type="GO" id="GO:0003735">
    <property type="term" value="F:structural constituent of ribosome"/>
    <property type="evidence" value="ECO:0007669"/>
    <property type="project" value="InterPro"/>
</dbReference>
<evidence type="ECO:0000256" key="3">
    <source>
        <dbReference type="ARBA" id="ARBA00023274"/>
    </source>
</evidence>
<dbReference type="PANTHER" id="PTHR13528">
    <property type="entry name" value="39S RIBOSOMAL PROTEIN L28, MITOCHONDRIAL"/>
    <property type="match status" value="1"/>
</dbReference>